<dbReference type="Pfam" id="PF06889">
    <property type="entry name" value="DUF1266"/>
    <property type="match status" value="1"/>
</dbReference>
<dbReference type="EMBL" id="PYVU01000015">
    <property type="protein sequence ID" value="PTB97380.1"/>
    <property type="molecule type" value="Genomic_DNA"/>
</dbReference>
<evidence type="ECO:0000313" key="2">
    <source>
        <dbReference type="EMBL" id="PTB97380.1"/>
    </source>
</evidence>
<accession>A0A2T4DU99</accession>
<name>A0A2T4DU99_9BACT</name>
<proteinExistence type="predicted"/>
<organism evidence="2 3">
    <name type="scientific">Marivirga lumbricoides</name>
    <dbReference type="NCBI Taxonomy" id="1046115"/>
    <lineage>
        <taxon>Bacteria</taxon>
        <taxon>Pseudomonadati</taxon>
        <taxon>Bacteroidota</taxon>
        <taxon>Cytophagia</taxon>
        <taxon>Cytophagales</taxon>
        <taxon>Marivirgaceae</taxon>
        <taxon>Marivirga</taxon>
    </lineage>
</organism>
<comment type="caution">
    <text evidence="2">The sequence shown here is derived from an EMBL/GenBank/DDBJ whole genome shotgun (WGS) entry which is preliminary data.</text>
</comment>
<evidence type="ECO:0000259" key="1">
    <source>
        <dbReference type="Pfam" id="PF06889"/>
    </source>
</evidence>
<protein>
    <recommendedName>
        <fullName evidence="1">DUF1266 domain-containing protein</fullName>
    </recommendedName>
</protein>
<evidence type="ECO:0000313" key="3">
    <source>
        <dbReference type="Proteomes" id="UP000240608"/>
    </source>
</evidence>
<dbReference type="InterPro" id="IPR009677">
    <property type="entry name" value="DUF1266"/>
</dbReference>
<reference evidence="2 3" key="1">
    <citation type="submission" date="2018-03" db="EMBL/GenBank/DDBJ databases">
        <title>Cross-interface Injection: A General Nanoliter Liquid Handling Method Applied to Single Cells Genome Amplification Automated Nanoliter Liquid Handling Applied to Single Cell Multiple Displacement Amplification.</title>
        <authorList>
            <person name="Yun J."/>
            <person name="Xu P."/>
            <person name="Xu J."/>
            <person name="Dai X."/>
            <person name="Wang Y."/>
            <person name="Zheng X."/>
            <person name="Cao C."/>
            <person name="Yi Q."/>
            <person name="Zhu Y."/>
            <person name="Wang L."/>
            <person name="Dong Z."/>
            <person name="Huang Y."/>
            <person name="Huang L."/>
            <person name="Du W."/>
        </authorList>
    </citation>
    <scope>NUCLEOTIDE SEQUENCE [LARGE SCALE GENOMIC DNA]</scope>
    <source>
        <strain evidence="2 3">Z-D1-2</strain>
    </source>
</reference>
<dbReference type="AlphaFoldDB" id="A0A2T4DU99"/>
<dbReference type="Proteomes" id="UP000240608">
    <property type="component" value="Unassembled WGS sequence"/>
</dbReference>
<gene>
    <name evidence="2" type="ORF">C9994_03065</name>
</gene>
<sequence length="223" mass="26123">MKYYKYENPDGLNRHQLWLLATSGMLSQKNRERHDVLLPEKEGNIQALKGSSQRALKRDYGINNLSDLADTLKYFDEIVTLKAFQNRWELSSPAEFTAFTKVNAKDKSIPNVVDMVHKYQFNLPESDQAWHYGRCSWLIRHACYSGFINETEAWQLLEENAARIRQIFNSWESFGISYLAGAQYWKRKEYTAAAISSYKLDLNFLLTNKNSPWVQLAWDDYNN</sequence>
<feature type="domain" description="DUF1266" evidence="1">
    <location>
        <begin position="56"/>
        <end position="218"/>
    </location>
</feature>